<evidence type="ECO:0000313" key="5">
    <source>
        <dbReference type="EMBL" id="CAD5234652.1"/>
    </source>
</evidence>
<keyword evidence="2" id="KW-0498">Mitosis</keyword>
<dbReference type="GO" id="GO:0045842">
    <property type="term" value="P:positive regulation of mitotic metaphase/anaphase transition"/>
    <property type="evidence" value="ECO:0007669"/>
    <property type="project" value="TreeGrafter"/>
</dbReference>
<organism evidence="7 9">
    <name type="scientific">Bursaphelenchus xylophilus</name>
    <name type="common">Pinewood nematode worm</name>
    <name type="synonym">Aphelenchoides xylophilus</name>
    <dbReference type="NCBI Taxonomy" id="6326"/>
    <lineage>
        <taxon>Eukaryota</taxon>
        <taxon>Metazoa</taxon>
        <taxon>Ecdysozoa</taxon>
        <taxon>Nematoda</taxon>
        <taxon>Chromadorea</taxon>
        <taxon>Rhabditida</taxon>
        <taxon>Tylenchina</taxon>
        <taxon>Tylenchomorpha</taxon>
        <taxon>Aphelenchoidea</taxon>
        <taxon>Aphelenchoididae</taxon>
        <taxon>Bursaphelenchus</taxon>
    </lineage>
</organism>
<evidence type="ECO:0000256" key="2">
    <source>
        <dbReference type="ARBA" id="ARBA00022776"/>
    </source>
</evidence>
<dbReference type="GO" id="GO:0051301">
    <property type="term" value="P:cell division"/>
    <property type="evidence" value="ECO:0007669"/>
    <property type="project" value="UniProtKB-KW"/>
</dbReference>
<dbReference type="Proteomes" id="UP000659654">
    <property type="component" value="Unassembled WGS sequence"/>
</dbReference>
<protein>
    <submittedName>
        <fullName evidence="5">(pine wood nematode) hypothetical protein</fullName>
    </submittedName>
</protein>
<gene>
    <name evidence="5" type="ORF">BXYJ_LOCUS14743</name>
</gene>
<reference evidence="6" key="2">
    <citation type="submission" date="2020-08" db="EMBL/GenBank/DDBJ databases">
        <authorList>
            <person name="Kikuchi T."/>
        </authorList>
    </citation>
    <scope>NUCLEOTIDE SEQUENCE</scope>
    <source>
        <strain evidence="5">Ka4C1</strain>
    </source>
</reference>
<dbReference type="Proteomes" id="UP000095284">
    <property type="component" value="Unplaced"/>
</dbReference>
<evidence type="ECO:0000256" key="3">
    <source>
        <dbReference type="ARBA" id="ARBA00022786"/>
    </source>
</evidence>
<dbReference type="WBParaSite" id="BXY_1099500.1">
    <property type="protein sequence ID" value="BXY_1099500.1"/>
    <property type="gene ID" value="BXY_1099500"/>
</dbReference>
<evidence type="ECO:0000313" key="7">
    <source>
        <dbReference type="Proteomes" id="UP000095284"/>
    </source>
</evidence>
<reference evidence="9" key="1">
    <citation type="submission" date="2016-11" db="UniProtKB">
        <authorList>
            <consortium name="WormBaseParasite"/>
        </authorList>
    </citation>
    <scope>IDENTIFICATION</scope>
</reference>
<sequence length="587" mass="67523">MSSNLEKVYQQIRCIKSRPREVLSFDEIQDLLEDAKKENYDDSIVHLLEAYNYIRIGCFEEALFSVVAFFDYYENSLPKKGDRKYERRYSTLKHGLVLVATLHRFFGSYLPGSALLTQATANAHDNHDVSEYRFCMLEERAYNLNAVQTSMNPALRRNIDDPYYMEDLNKRFLTRFHSDQVHLPSMGLEEAFRTFIAAGFAHKSPRFKAIAQHFRMGLVFINALHCARTCDNLENLSKYLNVCLENEIASQWRMYANDIEDGALAIHSTVVLANGCTALEEKHRFLRDDELPEKVTEGELIMGVNAAYAYACQGLFDNAKSVLSGLRKNFPSASNPMLSIHWQLAEQCILYDCEFFRGEFEKCEERLPYLNEYSQPESLFRKCMLDCAFGCYKEEELLEFLSSIRKSSDPHLKIRARIALGNLKVVNGDVENGISNLERASASAKRLKLSFLEASAKRRLAFAYICRQDFQKASSILLSLEMVFEDVDVVAVERFLYYSTWLELFNQKAVREPLNADEKMSSFRFIMKAANSIPHKGFPLLESELYLKACFFVHDHCSNLVLANVLAKLRESTGIELVTNSFNYFVL</sequence>
<dbReference type="GO" id="GO:0005680">
    <property type="term" value="C:anaphase-promoting complex"/>
    <property type="evidence" value="ECO:0007669"/>
    <property type="project" value="InterPro"/>
</dbReference>
<dbReference type="GO" id="GO:0031145">
    <property type="term" value="P:anaphase-promoting complex-dependent catabolic process"/>
    <property type="evidence" value="ECO:0007669"/>
    <property type="project" value="TreeGrafter"/>
</dbReference>
<accession>A0A1I7SD90</accession>
<keyword evidence="8" id="KW-1185">Reference proteome</keyword>
<dbReference type="GO" id="GO:0070979">
    <property type="term" value="P:protein K11-linked ubiquitination"/>
    <property type="evidence" value="ECO:0007669"/>
    <property type="project" value="TreeGrafter"/>
</dbReference>
<dbReference type="OrthoDB" id="5837035at2759"/>
<dbReference type="EMBL" id="CAJFDI010000006">
    <property type="protein sequence ID" value="CAD5234652.1"/>
    <property type="molecule type" value="Genomic_DNA"/>
</dbReference>
<keyword evidence="3" id="KW-0833">Ubl conjugation pathway</keyword>
<dbReference type="Proteomes" id="UP000582659">
    <property type="component" value="Unassembled WGS sequence"/>
</dbReference>
<dbReference type="EMBL" id="CAJFCV020000006">
    <property type="protein sequence ID" value="CAG9130544.1"/>
    <property type="molecule type" value="Genomic_DNA"/>
</dbReference>
<dbReference type="PANTHER" id="PTHR12830">
    <property type="entry name" value="ANAPHASE-PROMOTING COMPLEX SUBUNIT 5"/>
    <property type="match status" value="1"/>
</dbReference>
<dbReference type="PANTHER" id="PTHR12830:SF9">
    <property type="entry name" value="ANAPHASE-PROMOTING COMPLEX SUBUNIT 5"/>
    <property type="match status" value="1"/>
</dbReference>
<name>A0A1I7SD90_BURXY</name>
<evidence type="ECO:0000256" key="1">
    <source>
        <dbReference type="ARBA" id="ARBA00022618"/>
    </source>
</evidence>
<dbReference type="InterPro" id="IPR037679">
    <property type="entry name" value="Apc5"/>
</dbReference>
<keyword evidence="1" id="KW-0132">Cell division</keyword>
<dbReference type="AlphaFoldDB" id="A0A1I7SD90"/>
<evidence type="ECO:0000256" key="4">
    <source>
        <dbReference type="ARBA" id="ARBA00023306"/>
    </source>
</evidence>
<evidence type="ECO:0000313" key="6">
    <source>
        <dbReference type="EMBL" id="CAG9130544.1"/>
    </source>
</evidence>
<keyword evidence="4" id="KW-0131">Cell cycle</keyword>
<evidence type="ECO:0000313" key="8">
    <source>
        <dbReference type="Proteomes" id="UP000659654"/>
    </source>
</evidence>
<proteinExistence type="predicted"/>
<dbReference type="SMR" id="A0A1I7SD90"/>
<evidence type="ECO:0000313" key="9">
    <source>
        <dbReference type="WBParaSite" id="BXY_1099500.1"/>
    </source>
</evidence>